<protein>
    <recommendedName>
        <fullName evidence="3">Outer membrane protein</fullName>
    </recommendedName>
</protein>
<gene>
    <name evidence="1" type="ORF">NCTC12410_01572</name>
</gene>
<proteinExistence type="predicted"/>
<sequence>MRAFRVVVFACLCGVKLYGLDPQTQARNDYFGNWWQLASFHIGSSIDFNTPNGGAMGINIGASAGKNYVFLNDLDIGVRAKYLYAKTAVSTHSLGAMLYVHSWNKPNAGLFSFALGGGMLAAHRLDSSVFGGYIEVGVALFKFFPVNADLLYRASFYPVNNPLAMAEMTHGIHIVFGFF</sequence>
<dbReference type="EMBL" id="UGHV01000001">
    <property type="protein sequence ID" value="STO97736.1"/>
    <property type="molecule type" value="Genomic_DNA"/>
</dbReference>
<dbReference type="AlphaFoldDB" id="A0A377J7B6"/>
<organism evidence="1 2">
    <name type="scientific">Helicobacter canis</name>
    <dbReference type="NCBI Taxonomy" id="29419"/>
    <lineage>
        <taxon>Bacteria</taxon>
        <taxon>Pseudomonadati</taxon>
        <taxon>Campylobacterota</taxon>
        <taxon>Epsilonproteobacteria</taxon>
        <taxon>Campylobacterales</taxon>
        <taxon>Helicobacteraceae</taxon>
        <taxon>Helicobacter</taxon>
    </lineage>
</organism>
<dbReference type="Proteomes" id="UP000254841">
    <property type="component" value="Unassembled WGS sequence"/>
</dbReference>
<name>A0A377J7B6_9HELI</name>
<evidence type="ECO:0008006" key="3">
    <source>
        <dbReference type="Google" id="ProtNLM"/>
    </source>
</evidence>
<accession>A0A377J7B6</accession>
<reference evidence="1 2" key="1">
    <citation type="submission" date="2018-06" db="EMBL/GenBank/DDBJ databases">
        <authorList>
            <consortium name="Pathogen Informatics"/>
            <person name="Doyle S."/>
        </authorList>
    </citation>
    <scope>NUCLEOTIDE SEQUENCE [LARGE SCALE GENOMIC DNA]</scope>
    <source>
        <strain evidence="1 2">NCTC12410</strain>
    </source>
</reference>
<evidence type="ECO:0000313" key="1">
    <source>
        <dbReference type="EMBL" id="STO97736.1"/>
    </source>
</evidence>
<dbReference type="RefSeq" id="WP_115011956.1">
    <property type="nucleotide sequence ID" value="NZ_UGHV01000001.1"/>
</dbReference>
<dbReference type="OrthoDB" id="5328942at2"/>
<evidence type="ECO:0000313" key="2">
    <source>
        <dbReference type="Proteomes" id="UP000254841"/>
    </source>
</evidence>